<organism evidence="1 2">
    <name type="scientific">Prunus persica</name>
    <name type="common">Peach</name>
    <name type="synonym">Amygdalus persica</name>
    <dbReference type="NCBI Taxonomy" id="3760"/>
    <lineage>
        <taxon>Eukaryota</taxon>
        <taxon>Viridiplantae</taxon>
        <taxon>Streptophyta</taxon>
        <taxon>Embryophyta</taxon>
        <taxon>Tracheophyta</taxon>
        <taxon>Spermatophyta</taxon>
        <taxon>Magnoliopsida</taxon>
        <taxon>eudicotyledons</taxon>
        <taxon>Gunneridae</taxon>
        <taxon>Pentapetalae</taxon>
        <taxon>rosids</taxon>
        <taxon>fabids</taxon>
        <taxon>Rosales</taxon>
        <taxon>Rosaceae</taxon>
        <taxon>Amygdaloideae</taxon>
        <taxon>Amygdaleae</taxon>
        <taxon>Prunus</taxon>
    </lineage>
</organism>
<sequence>MLLEKPVDLFKVRGKFALSYVYEDRFLLYKGKILLVTHRRLILWQVS</sequence>
<protein>
    <submittedName>
        <fullName evidence="1">Uncharacterized protein</fullName>
    </submittedName>
</protein>
<keyword evidence="2" id="KW-1185">Reference proteome</keyword>
<dbReference type="EMBL" id="CM007653">
    <property type="protein sequence ID" value="ONI17162.1"/>
    <property type="molecule type" value="Genomic_DNA"/>
</dbReference>
<dbReference type="Gramene" id="ONI17162">
    <property type="protein sequence ID" value="ONI17162"/>
    <property type="gene ID" value="PRUPE_3G141600"/>
</dbReference>
<dbReference type="Proteomes" id="UP000006882">
    <property type="component" value="Chromosome G3"/>
</dbReference>
<reference evidence="1 2" key="1">
    <citation type="journal article" date="2013" name="Nat. Genet.">
        <title>The high-quality draft genome of peach (Prunus persica) identifies unique patterns of genetic diversity, domestication and genome evolution.</title>
        <authorList>
            <consortium name="International Peach Genome Initiative"/>
            <person name="Verde I."/>
            <person name="Abbott A.G."/>
            <person name="Scalabrin S."/>
            <person name="Jung S."/>
            <person name="Shu S."/>
            <person name="Marroni F."/>
            <person name="Zhebentyayeva T."/>
            <person name="Dettori M.T."/>
            <person name="Grimwood J."/>
            <person name="Cattonaro F."/>
            <person name="Zuccolo A."/>
            <person name="Rossini L."/>
            <person name="Jenkins J."/>
            <person name="Vendramin E."/>
            <person name="Meisel L.A."/>
            <person name="Decroocq V."/>
            <person name="Sosinski B."/>
            <person name="Prochnik S."/>
            <person name="Mitros T."/>
            <person name="Policriti A."/>
            <person name="Cipriani G."/>
            <person name="Dondini L."/>
            <person name="Ficklin S."/>
            <person name="Goodstein D.M."/>
            <person name="Xuan P."/>
            <person name="Del Fabbro C."/>
            <person name="Aramini V."/>
            <person name="Copetti D."/>
            <person name="Gonzalez S."/>
            <person name="Horner D.S."/>
            <person name="Falchi R."/>
            <person name="Lucas S."/>
            <person name="Mica E."/>
            <person name="Maldonado J."/>
            <person name="Lazzari B."/>
            <person name="Bielenberg D."/>
            <person name="Pirona R."/>
            <person name="Miculan M."/>
            <person name="Barakat A."/>
            <person name="Testolin R."/>
            <person name="Stella A."/>
            <person name="Tartarini S."/>
            <person name="Tonutti P."/>
            <person name="Arus P."/>
            <person name="Orellana A."/>
            <person name="Wells C."/>
            <person name="Main D."/>
            <person name="Vizzotto G."/>
            <person name="Silva H."/>
            <person name="Salamini F."/>
            <person name="Schmutz J."/>
            <person name="Morgante M."/>
            <person name="Rokhsar D.S."/>
        </authorList>
    </citation>
    <scope>NUCLEOTIDE SEQUENCE [LARGE SCALE GENOMIC DNA]</scope>
    <source>
        <strain evidence="2">cv. Nemared</strain>
    </source>
</reference>
<evidence type="ECO:0000313" key="2">
    <source>
        <dbReference type="Proteomes" id="UP000006882"/>
    </source>
</evidence>
<dbReference type="STRING" id="3760.A0A251Q0A7"/>
<dbReference type="AlphaFoldDB" id="A0A251Q0A7"/>
<name>A0A251Q0A7_PRUPE</name>
<proteinExistence type="predicted"/>
<gene>
    <name evidence="1" type="ORF">PRUPE_3G141600</name>
</gene>
<accession>A0A251Q0A7</accession>
<evidence type="ECO:0000313" key="1">
    <source>
        <dbReference type="EMBL" id="ONI17162.1"/>
    </source>
</evidence>